<sequence>MTIPFEKIVGRKPRNANEHDIVITKATFESVSKMENHWFIGSSFENQGNHRQASHKAHVSPQTPSNARLNSHESPPPNDKVTVGTGKRMRVNRINCDTGVGVRPPPISGLASKNYYFSIKKIPFENHDMSFEE</sequence>
<dbReference type="EMBL" id="KK207801">
    <property type="protein sequence ID" value="EZF53890.1"/>
    <property type="molecule type" value="Genomic_DNA"/>
</dbReference>
<feature type="region of interest" description="Disordered" evidence="1">
    <location>
        <begin position="45"/>
        <end position="90"/>
    </location>
</feature>
<gene>
    <name evidence="2" type="ORF">H103_03280</name>
</gene>
<name>A0A022W633_TRIRU</name>
<dbReference type="AlphaFoldDB" id="A0A022W633"/>
<accession>A0A022W633</accession>
<feature type="compositionally biased region" description="Polar residues" evidence="1">
    <location>
        <begin position="60"/>
        <end position="73"/>
    </location>
</feature>
<dbReference type="HOGENOM" id="CLU_1908191_0_0_1"/>
<evidence type="ECO:0000256" key="1">
    <source>
        <dbReference type="SAM" id="MobiDB-lite"/>
    </source>
</evidence>
<reference evidence="2" key="1">
    <citation type="submission" date="2014-02" db="EMBL/GenBank/DDBJ databases">
        <title>The Genome Sequence of Trichophyton rubrum (morphotype fischeri) CBS 288.86.</title>
        <authorList>
            <consortium name="The Broad Institute Genomics Platform"/>
            <person name="Cuomo C.A."/>
            <person name="White T.C."/>
            <person name="Graser Y."/>
            <person name="Martinez-Rossi N."/>
            <person name="Heitman J."/>
            <person name="Young S.K."/>
            <person name="Zeng Q."/>
            <person name="Gargeya S."/>
            <person name="Abouelleil A."/>
            <person name="Alvarado L."/>
            <person name="Chapman S.B."/>
            <person name="Gainer-Dewar J."/>
            <person name="Goldberg J."/>
            <person name="Griggs A."/>
            <person name="Gujja S."/>
            <person name="Hansen M."/>
            <person name="Howarth C."/>
            <person name="Imamovic A."/>
            <person name="Larimer J."/>
            <person name="Martinez D."/>
            <person name="Murphy C."/>
            <person name="Pearson M.D."/>
            <person name="Persinoti G."/>
            <person name="Poon T."/>
            <person name="Priest M."/>
            <person name="Roberts A.D."/>
            <person name="Saif S."/>
            <person name="Shea T.D."/>
            <person name="Sykes S.N."/>
            <person name="Wortman J."/>
            <person name="Nusbaum C."/>
            <person name="Birren B."/>
        </authorList>
    </citation>
    <scope>NUCLEOTIDE SEQUENCE [LARGE SCALE GENOMIC DNA]</scope>
    <source>
        <strain evidence="2">CBS 288.86</strain>
    </source>
</reference>
<proteinExistence type="predicted"/>
<protein>
    <submittedName>
        <fullName evidence="2">Uncharacterized protein</fullName>
    </submittedName>
</protein>
<evidence type="ECO:0000313" key="2">
    <source>
        <dbReference type="EMBL" id="EZF53890.1"/>
    </source>
</evidence>
<organism evidence="2">
    <name type="scientific">Trichophyton rubrum CBS 288.86</name>
    <dbReference type="NCBI Taxonomy" id="1215330"/>
    <lineage>
        <taxon>Eukaryota</taxon>
        <taxon>Fungi</taxon>
        <taxon>Dikarya</taxon>
        <taxon>Ascomycota</taxon>
        <taxon>Pezizomycotina</taxon>
        <taxon>Eurotiomycetes</taxon>
        <taxon>Eurotiomycetidae</taxon>
        <taxon>Onygenales</taxon>
        <taxon>Arthrodermataceae</taxon>
        <taxon>Trichophyton</taxon>
    </lineage>
</organism>
<dbReference type="Proteomes" id="UP000023758">
    <property type="component" value="Unassembled WGS sequence"/>
</dbReference>